<dbReference type="VEuPathDB" id="FungiDB:ASPZODRAFT_64052"/>
<evidence type="ECO:0000313" key="2">
    <source>
        <dbReference type="EMBL" id="OJJ47521.1"/>
    </source>
</evidence>
<proteinExistence type="predicted"/>
<dbReference type="RefSeq" id="XP_022582031.1">
    <property type="nucleotide sequence ID" value="XM_022729202.1"/>
</dbReference>
<dbReference type="CDD" id="cd05289">
    <property type="entry name" value="MDR_like_2"/>
    <property type="match status" value="1"/>
</dbReference>
<dbReference type="InterPro" id="IPR011032">
    <property type="entry name" value="GroES-like_sf"/>
</dbReference>
<reference evidence="3" key="1">
    <citation type="journal article" date="2017" name="Genome Biol.">
        <title>Comparative genomics reveals high biological diversity and specific adaptations in the industrially and medically important fungal genus Aspergillus.</title>
        <authorList>
            <person name="de Vries R.P."/>
            <person name="Riley R."/>
            <person name="Wiebenga A."/>
            <person name="Aguilar-Osorio G."/>
            <person name="Amillis S."/>
            <person name="Uchima C.A."/>
            <person name="Anderluh G."/>
            <person name="Asadollahi M."/>
            <person name="Askin M."/>
            <person name="Barry K."/>
            <person name="Battaglia E."/>
            <person name="Bayram O."/>
            <person name="Benocci T."/>
            <person name="Braus-Stromeyer S.A."/>
            <person name="Caldana C."/>
            <person name="Canovas D."/>
            <person name="Cerqueira G.C."/>
            <person name="Chen F."/>
            <person name="Chen W."/>
            <person name="Choi C."/>
            <person name="Clum A."/>
            <person name="Dos Santos R.A."/>
            <person name="Damasio A.R."/>
            <person name="Diallinas G."/>
            <person name="Emri T."/>
            <person name="Fekete E."/>
            <person name="Flipphi M."/>
            <person name="Freyberg S."/>
            <person name="Gallo A."/>
            <person name="Gournas C."/>
            <person name="Habgood R."/>
            <person name="Hainaut M."/>
            <person name="Harispe M.L."/>
            <person name="Henrissat B."/>
            <person name="Hilden K.S."/>
            <person name="Hope R."/>
            <person name="Hossain A."/>
            <person name="Karabika E."/>
            <person name="Karaffa L."/>
            <person name="Karanyi Z."/>
            <person name="Krasevec N."/>
            <person name="Kuo A."/>
            <person name="Kusch H."/>
            <person name="LaButti K."/>
            <person name="Lagendijk E.L."/>
            <person name="Lapidus A."/>
            <person name="Levasseur A."/>
            <person name="Lindquist E."/>
            <person name="Lipzen A."/>
            <person name="Logrieco A.F."/>
            <person name="MacCabe A."/>
            <person name="Maekelae M.R."/>
            <person name="Malavazi I."/>
            <person name="Melin P."/>
            <person name="Meyer V."/>
            <person name="Mielnichuk N."/>
            <person name="Miskei M."/>
            <person name="Molnar A.P."/>
            <person name="Mule G."/>
            <person name="Ngan C.Y."/>
            <person name="Orejas M."/>
            <person name="Orosz E."/>
            <person name="Ouedraogo J.P."/>
            <person name="Overkamp K.M."/>
            <person name="Park H.-S."/>
            <person name="Perrone G."/>
            <person name="Piumi F."/>
            <person name="Punt P.J."/>
            <person name="Ram A.F."/>
            <person name="Ramon A."/>
            <person name="Rauscher S."/>
            <person name="Record E."/>
            <person name="Riano-Pachon D.M."/>
            <person name="Robert V."/>
            <person name="Roehrig J."/>
            <person name="Ruller R."/>
            <person name="Salamov A."/>
            <person name="Salih N.S."/>
            <person name="Samson R.A."/>
            <person name="Sandor E."/>
            <person name="Sanguinetti M."/>
            <person name="Schuetze T."/>
            <person name="Sepcic K."/>
            <person name="Shelest E."/>
            <person name="Sherlock G."/>
            <person name="Sophianopoulou V."/>
            <person name="Squina F.M."/>
            <person name="Sun H."/>
            <person name="Susca A."/>
            <person name="Todd R.B."/>
            <person name="Tsang A."/>
            <person name="Unkles S.E."/>
            <person name="van de Wiele N."/>
            <person name="van Rossen-Uffink D."/>
            <person name="Oliveira J.V."/>
            <person name="Vesth T.C."/>
            <person name="Visser J."/>
            <person name="Yu J.-H."/>
            <person name="Zhou M."/>
            <person name="Andersen M.R."/>
            <person name="Archer D.B."/>
            <person name="Baker S.E."/>
            <person name="Benoit I."/>
            <person name="Brakhage A.A."/>
            <person name="Braus G.H."/>
            <person name="Fischer R."/>
            <person name="Frisvad J.C."/>
            <person name="Goldman G.H."/>
            <person name="Houbraken J."/>
            <person name="Oakley B."/>
            <person name="Pocsi I."/>
            <person name="Scazzocchio C."/>
            <person name="Seiboth B."/>
            <person name="vanKuyk P.A."/>
            <person name="Wortman J."/>
            <person name="Dyer P.S."/>
            <person name="Grigoriev I.V."/>
        </authorList>
    </citation>
    <scope>NUCLEOTIDE SEQUENCE [LARGE SCALE GENOMIC DNA]</scope>
    <source>
        <strain evidence="3">CBS 506.65</strain>
    </source>
</reference>
<evidence type="ECO:0000259" key="1">
    <source>
        <dbReference type="SMART" id="SM00829"/>
    </source>
</evidence>
<dbReference type="PANTHER" id="PTHR43482">
    <property type="entry name" value="PROTEIN AST1-RELATED"/>
    <property type="match status" value="1"/>
</dbReference>
<feature type="domain" description="Enoyl reductase (ER)" evidence="1">
    <location>
        <begin position="37"/>
        <end position="384"/>
    </location>
</feature>
<accession>A0A1L9SKA0</accession>
<evidence type="ECO:0000313" key="3">
    <source>
        <dbReference type="Proteomes" id="UP000184188"/>
    </source>
</evidence>
<dbReference type="Pfam" id="PF13602">
    <property type="entry name" value="ADH_zinc_N_2"/>
    <property type="match status" value="1"/>
</dbReference>
<dbReference type="Gene3D" id="3.90.180.10">
    <property type="entry name" value="Medium-chain alcohol dehydrogenases, catalytic domain"/>
    <property type="match status" value="2"/>
</dbReference>
<gene>
    <name evidence="2" type="ORF">ASPZODRAFT_64052</name>
</gene>
<dbReference type="EMBL" id="KV878340">
    <property type="protein sequence ID" value="OJJ47521.1"/>
    <property type="molecule type" value="Genomic_DNA"/>
</dbReference>
<sequence length="391" mass="42301">MKPAKPESTTMDKETFVPPTMRALYFSPPPASEETKSTTATIAFDADFPTPQPSFNQYLVKVQAASFSLDELQAARTLNPTLSIPQIPVHSFCGTVISTPVEDHQNPFGPRFKIGDSVIGLKNYTLDGAAADYVLTTEDELAFKPRNVTAKEAASIPLPALTAWHALFAYARLMDTLIGGTQTKSGLRVLVTSAYDSDAAIDVIRILRAPRHLLNPGIAADDETPVWICAVCSSTDQELFLTDQLGVDKVMVSGSNLEDSFRAHGWEPVDLVVDASGAGETFRQSHSPHVVKDDGMVLSTVSSSVDAVRNDPRIQEQVAKGKLGSHFVAVRPDGLALQRIVALVETNALRGRVDRVMDMVDAGLRDILGGRRETGKQCKGKMTVIHVDTSD</sequence>
<dbReference type="OrthoDB" id="414243at2759"/>
<dbReference type="GeneID" id="34615666"/>
<dbReference type="InterPro" id="IPR020843">
    <property type="entry name" value="ER"/>
</dbReference>
<protein>
    <recommendedName>
        <fullName evidence="1">Enoyl reductase (ER) domain-containing protein</fullName>
    </recommendedName>
</protein>
<dbReference type="SMART" id="SM00829">
    <property type="entry name" value="PKS_ER"/>
    <property type="match status" value="1"/>
</dbReference>
<keyword evidence="3" id="KW-1185">Reference proteome</keyword>
<name>A0A1L9SKA0_9EURO</name>
<dbReference type="Gene3D" id="3.40.50.720">
    <property type="entry name" value="NAD(P)-binding Rossmann-like Domain"/>
    <property type="match status" value="1"/>
</dbReference>
<dbReference type="STRING" id="1073090.A0A1L9SKA0"/>
<dbReference type="AlphaFoldDB" id="A0A1L9SKA0"/>
<organism evidence="2 3">
    <name type="scientific">Penicilliopsis zonata CBS 506.65</name>
    <dbReference type="NCBI Taxonomy" id="1073090"/>
    <lineage>
        <taxon>Eukaryota</taxon>
        <taxon>Fungi</taxon>
        <taxon>Dikarya</taxon>
        <taxon>Ascomycota</taxon>
        <taxon>Pezizomycotina</taxon>
        <taxon>Eurotiomycetes</taxon>
        <taxon>Eurotiomycetidae</taxon>
        <taxon>Eurotiales</taxon>
        <taxon>Aspergillaceae</taxon>
        <taxon>Penicilliopsis</taxon>
    </lineage>
</organism>
<dbReference type="GO" id="GO:0016491">
    <property type="term" value="F:oxidoreductase activity"/>
    <property type="evidence" value="ECO:0007669"/>
    <property type="project" value="InterPro"/>
</dbReference>
<dbReference type="Proteomes" id="UP000184188">
    <property type="component" value="Unassembled WGS sequence"/>
</dbReference>
<dbReference type="InterPro" id="IPR052585">
    <property type="entry name" value="Lipid_raft_assoc_Zn_ADH"/>
</dbReference>
<dbReference type="PANTHER" id="PTHR43482:SF1">
    <property type="entry name" value="PROTEIN AST1-RELATED"/>
    <property type="match status" value="1"/>
</dbReference>
<dbReference type="SUPFAM" id="SSF50129">
    <property type="entry name" value="GroES-like"/>
    <property type="match status" value="1"/>
</dbReference>